<evidence type="ECO:0000313" key="9">
    <source>
        <dbReference type="Proteomes" id="UP001596302"/>
    </source>
</evidence>
<dbReference type="NCBIfam" id="TIGR03975">
    <property type="entry name" value="rSAM_ocin_1"/>
    <property type="match status" value="1"/>
</dbReference>
<reference evidence="9" key="1">
    <citation type="journal article" date="2019" name="Int. J. Syst. Evol. Microbiol.">
        <title>The Global Catalogue of Microorganisms (GCM) 10K type strain sequencing project: providing services to taxonomists for standard genome sequencing and annotation.</title>
        <authorList>
            <consortium name="The Broad Institute Genomics Platform"/>
            <consortium name="The Broad Institute Genome Sequencing Center for Infectious Disease"/>
            <person name="Wu L."/>
            <person name="Ma J."/>
        </authorList>
    </citation>
    <scope>NUCLEOTIDE SEQUENCE [LARGE SCALE GENOMIC DNA]</scope>
    <source>
        <strain evidence="9">CCM 8391</strain>
    </source>
</reference>
<feature type="domain" description="Radical SAM core" evidence="7">
    <location>
        <begin position="266"/>
        <end position="483"/>
    </location>
</feature>
<evidence type="ECO:0000259" key="6">
    <source>
        <dbReference type="PROSITE" id="PS51332"/>
    </source>
</evidence>
<dbReference type="PROSITE" id="PS51332">
    <property type="entry name" value="B12_BINDING"/>
    <property type="match status" value="1"/>
</dbReference>
<keyword evidence="9" id="KW-1185">Reference proteome</keyword>
<dbReference type="SFLD" id="SFLDG01082">
    <property type="entry name" value="B12-binding_domain_containing"/>
    <property type="match status" value="1"/>
</dbReference>
<dbReference type="SFLD" id="SFLDS00029">
    <property type="entry name" value="Radical_SAM"/>
    <property type="match status" value="1"/>
</dbReference>
<proteinExistence type="predicted"/>
<evidence type="ECO:0000313" key="8">
    <source>
        <dbReference type="EMBL" id="MFC5994082.1"/>
    </source>
</evidence>
<dbReference type="Gene3D" id="3.80.30.20">
    <property type="entry name" value="tm_1862 like domain"/>
    <property type="match status" value="1"/>
</dbReference>
<gene>
    <name evidence="8" type="ORF">ACFQE5_07640</name>
</gene>
<sequence>MAQPVAPADFGVALVCMPFASADRPSIQLGLVGAVAEAAGFPVDLLHFNLDLAAELTPAVYELLCERRSHMTGEWLFAPAAFGPDHAGAEREYFERFPDEFSWCTEIGQDESFFVDLRRVRLPAFVDRCLAAVDWDRYRVVGFSSLFQQNVASLALARRIKERHEGVAIVFGGANMEGEMGEEYARAFPFIDHVVSGEADDAFPALLQALAQGVRPRHVPGLVSRAGPGLERGAPAAPVENLDRLPVPNYAPYFRQAEERGLRPYYQATYTVPYESARGCWWGQKHHCTFCGLNGETIGFRSKSPQRVLAELSALADRHDVCSFVAVDNILDVRYIPTLFAEIERARLDYSFFYEVKANLTREQIRTLHRGGVRRVQPGIESLSTHVLRLMRKGCTMLQNVRCMKWCAYYGIGVNWNLIWGFPGETVEDYKDELEVLRAIRHLEPPVGYGRIWLERFSPHYTDPAFPVRHRRPEASYRYVYPDHVDLVKAAYFFDYEMGDTLAPETHRATHEFVSRWRAEWAAGERHSLTYRRTAGGILIDRNRGPRDQHTLKVTGANALIYEFCSDTMHGPRQIAEHLRRTDERHEYTVEEVRAALTEFCAAGLMLGEDDKYLALALPLNPNW</sequence>
<dbReference type="InterPro" id="IPR058240">
    <property type="entry name" value="rSAM_sf"/>
</dbReference>
<dbReference type="InterPro" id="IPR051198">
    <property type="entry name" value="BchE-like"/>
</dbReference>
<evidence type="ECO:0000256" key="4">
    <source>
        <dbReference type="ARBA" id="ARBA00023004"/>
    </source>
</evidence>
<protein>
    <submittedName>
        <fullName evidence="8">RiPP maturation radical SAM C-methyltransferase</fullName>
    </submittedName>
</protein>
<dbReference type="Pfam" id="PF04055">
    <property type="entry name" value="Radical_SAM"/>
    <property type="match status" value="1"/>
</dbReference>
<dbReference type="RefSeq" id="WP_379584122.1">
    <property type="nucleotide sequence ID" value="NZ_JBHSQW010000015.1"/>
</dbReference>
<dbReference type="EMBL" id="JBHSQW010000015">
    <property type="protein sequence ID" value="MFC5994082.1"/>
    <property type="molecule type" value="Genomic_DNA"/>
</dbReference>
<evidence type="ECO:0000256" key="5">
    <source>
        <dbReference type="ARBA" id="ARBA00023014"/>
    </source>
</evidence>
<dbReference type="CDD" id="cd01335">
    <property type="entry name" value="Radical_SAM"/>
    <property type="match status" value="1"/>
</dbReference>
<dbReference type="SFLD" id="SFLDF00324">
    <property type="entry name" value="bacteriocin_maturation"/>
    <property type="match status" value="1"/>
</dbReference>
<dbReference type="PANTHER" id="PTHR43409:SF7">
    <property type="entry name" value="BLL1977 PROTEIN"/>
    <property type="match status" value="1"/>
</dbReference>
<comment type="cofactor">
    <cofactor evidence="1">
        <name>[4Fe-4S] cluster</name>
        <dbReference type="ChEBI" id="CHEBI:49883"/>
    </cofactor>
</comment>
<organism evidence="8 9">
    <name type="scientific">Pseudonocardia hispaniensis</name>
    <dbReference type="NCBI Taxonomy" id="904933"/>
    <lineage>
        <taxon>Bacteria</taxon>
        <taxon>Bacillati</taxon>
        <taxon>Actinomycetota</taxon>
        <taxon>Actinomycetes</taxon>
        <taxon>Pseudonocardiales</taxon>
        <taxon>Pseudonocardiaceae</taxon>
        <taxon>Pseudonocardia</taxon>
    </lineage>
</organism>
<dbReference type="InterPro" id="IPR007197">
    <property type="entry name" value="rSAM"/>
</dbReference>
<evidence type="ECO:0000259" key="7">
    <source>
        <dbReference type="PROSITE" id="PS51918"/>
    </source>
</evidence>
<feature type="domain" description="B12-binding" evidence="6">
    <location>
        <begin position="115"/>
        <end position="217"/>
    </location>
</feature>
<keyword evidence="3" id="KW-0479">Metal-binding</keyword>
<comment type="caution">
    <text evidence="8">The sequence shown here is derived from an EMBL/GenBank/DDBJ whole genome shotgun (WGS) entry which is preliminary data.</text>
</comment>
<dbReference type="InterPro" id="IPR006638">
    <property type="entry name" value="Elp3/MiaA/NifB-like_rSAM"/>
</dbReference>
<keyword evidence="5" id="KW-0411">Iron-sulfur</keyword>
<name>A0ABW1J096_9PSEU</name>
<evidence type="ECO:0000256" key="2">
    <source>
        <dbReference type="ARBA" id="ARBA00022691"/>
    </source>
</evidence>
<dbReference type="SMART" id="SM00729">
    <property type="entry name" value="Elp3"/>
    <property type="match status" value="1"/>
</dbReference>
<dbReference type="Proteomes" id="UP001596302">
    <property type="component" value="Unassembled WGS sequence"/>
</dbReference>
<dbReference type="InterPro" id="IPR023404">
    <property type="entry name" value="rSAM_horseshoe"/>
</dbReference>
<evidence type="ECO:0000256" key="3">
    <source>
        <dbReference type="ARBA" id="ARBA00022723"/>
    </source>
</evidence>
<dbReference type="PANTHER" id="PTHR43409">
    <property type="entry name" value="ANAEROBIC MAGNESIUM-PROTOPORPHYRIN IX MONOMETHYL ESTER CYCLASE-RELATED"/>
    <property type="match status" value="1"/>
</dbReference>
<dbReference type="PROSITE" id="PS51918">
    <property type="entry name" value="RADICAL_SAM"/>
    <property type="match status" value="1"/>
</dbReference>
<keyword evidence="4" id="KW-0408">Iron</keyword>
<dbReference type="Gene3D" id="3.40.50.280">
    <property type="entry name" value="Cobalamin-binding domain"/>
    <property type="match status" value="1"/>
</dbReference>
<keyword evidence="2" id="KW-0949">S-adenosyl-L-methionine</keyword>
<dbReference type="Pfam" id="PF02310">
    <property type="entry name" value="B12-binding"/>
    <property type="match status" value="1"/>
</dbReference>
<evidence type="ECO:0000256" key="1">
    <source>
        <dbReference type="ARBA" id="ARBA00001966"/>
    </source>
</evidence>
<accession>A0ABW1J096</accession>
<dbReference type="SUPFAM" id="SSF102114">
    <property type="entry name" value="Radical SAM enzymes"/>
    <property type="match status" value="1"/>
</dbReference>
<dbReference type="InterPro" id="IPR006158">
    <property type="entry name" value="Cobalamin-bd"/>
</dbReference>
<dbReference type="InterPro" id="IPR023984">
    <property type="entry name" value="rSAM_ocin_1"/>
</dbReference>